<reference evidence="2" key="1">
    <citation type="submission" date="2016-10" db="EMBL/GenBank/DDBJ databases">
        <authorList>
            <person name="Varghese N."/>
            <person name="Submissions S."/>
        </authorList>
    </citation>
    <scope>NUCLEOTIDE SEQUENCE [LARGE SCALE GENOMIC DNA]</scope>
    <source>
        <strain evidence="2">KPR-1</strain>
    </source>
</reference>
<keyword evidence="2" id="KW-1185">Reference proteome</keyword>
<accession>A0A1H4DFW4</accession>
<dbReference type="AlphaFoldDB" id="A0A1H4DFW4"/>
<protein>
    <submittedName>
        <fullName evidence="1">Uncharacterized protein</fullName>
    </submittedName>
</protein>
<dbReference type="RefSeq" id="WP_176780796.1">
    <property type="nucleotide sequence ID" value="NZ_FNQV01000016.1"/>
</dbReference>
<proteinExistence type="predicted"/>
<name>A0A1H4DFW4_9ACTO</name>
<organism evidence="1 2">
    <name type="scientific">Bowdeniella nasicola</name>
    <dbReference type="NCBI Taxonomy" id="208480"/>
    <lineage>
        <taxon>Bacteria</taxon>
        <taxon>Bacillati</taxon>
        <taxon>Actinomycetota</taxon>
        <taxon>Actinomycetes</taxon>
        <taxon>Actinomycetales</taxon>
        <taxon>Actinomycetaceae</taxon>
        <taxon>Bowdeniella</taxon>
    </lineage>
</organism>
<evidence type="ECO:0000313" key="1">
    <source>
        <dbReference type="EMBL" id="SEA71645.1"/>
    </source>
</evidence>
<dbReference type="EMBL" id="FNQV01000016">
    <property type="protein sequence ID" value="SEA71645.1"/>
    <property type="molecule type" value="Genomic_DNA"/>
</dbReference>
<gene>
    <name evidence="1" type="ORF">SAMN02910418_02241</name>
</gene>
<sequence>MAKLQVGYGVGAVLWFKGGLVKISDPELRKRFYDWGEFFLDHYDIDAG</sequence>
<dbReference type="Proteomes" id="UP000199288">
    <property type="component" value="Unassembled WGS sequence"/>
</dbReference>
<evidence type="ECO:0000313" key="2">
    <source>
        <dbReference type="Proteomes" id="UP000199288"/>
    </source>
</evidence>